<name>A0A9P7QJN2_9HYPO</name>
<comment type="caution">
    <text evidence="2">The sequence shown here is derived from an EMBL/GenBank/DDBJ whole genome shotgun (WGS) entry which is preliminary data.</text>
</comment>
<evidence type="ECO:0000313" key="3">
    <source>
        <dbReference type="Proteomes" id="UP000707071"/>
    </source>
</evidence>
<dbReference type="EMBL" id="SRRH01000101">
    <property type="protein sequence ID" value="KAG6299192.1"/>
    <property type="molecule type" value="Genomic_DNA"/>
</dbReference>
<gene>
    <name evidence="2" type="ORF">E4U09_000151</name>
</gene>
<keyword evidence="3" id="KW-1185">Reference proteome</keyword>
<protein>
    <submittedName>
        <fullName evidence="2">Uncharacterized protein</fullName>
    </submittedName>
</protein>
<accession>A0A9P7QJN2</accession>
<dbReference type="AlphaFoldDB" id="A0A9P7QJN2"/>
<sequence>MPGQKQSSKHGRKDSLTNLAHRVRHPHGGSSSQPQQDTGVHVDHEVLVDSQSRTGANHLGYEVDVHSDEHSVLVRAALQRRQQQRASAAAPLQPLANDDCARLFPLKCSKETWRRLLADFPDEKAALVALGRKS</sequence>
<evidence type="ECO:0000256" key="1">
    <source>
        <dbReference type="SAM" id="MobiDB-lite"/>
    </source>
</evidence>
<feature type="region of interest" description="Disordered" evidence="1">
    <location>
        <begin position="1"/>
        <end position="43"/>
    </location>
</feature>
<dbReference type="Proteomes" id="UP000707071">
    <property type="component" value="Unassembled WGS sequence"/>
</dbReference>
<organism evidence="2 3">
    <name type="scientific">Claviceps aff. purpurea</name>
    <dbReference type="NCBI Taxonomy" id="1967640"/>
    <lineage>
        <taxon>Eukaryota</taxon>
        <taxon>Fungi</taxon>
        <taxon>Dikarya</taxon>
        <taxon>Ascomycota</taxon>
        <taxon>Pezizomycotina</taxon>
        <taxon>Sordariomycetes</taxon>
        <taxon>Hypocreomycetidae</taxon>
        <taxon>Hypocreales</taxon>
        <taxon>Clavicipitaceae</taxon>
        <taxon>Claviceps</taxon>
    </lineage>
</organism>
<proteinExistence type="predicted"/>
<evidence type="ECO:0000313" key="2">
    <source>
        <dbReference type="EMBL" id="KAG6299192.1"/>
    </source>
</evidence>
<reference evidence="2 3" key="1">
    <citation type="journal article" date="2020" name="bioRxiv">
        <title>Whole genome comparisons of ergot fungi reveals the divergence and evolution of species within the genus Claviceps are the result of varying mechanisms driving genome evolution and host range expansion.</title>
        <authorList>
            <person name="Wyka S.A."/>
            <person name="Mondo S.J."/>
            <person name="Liu M."/>
            <person name="Dettman J."/>
            <person name="Nalam V."/>
            <person name="Broders K.D."/>
        </authorList>
    </citation>
    <scope>NUCLEOTIDE SEQUENCE [LARGE SCALE GENOMIC DNA]</scope>
    <source>
        <strain evidence="2 3">Clav52</strain>
    </source>
</reference>
<feature type="compositionally biased region" description="Polar residues" evidence="1">
    <location>
        <begin position="29"/>
        <end position="38"/>
    </location>
</feature>